<evidence type="ECO:0000313" key="3">
    <source>
        <dbReference type="Proteomes" id="UP000293289"/>
    </source>
</evidence>
<evidence type="ECO:0000313" key="2">
    <source>
        <dbReference type="EMBL" id="RZS65872.1"/>
    </source>
</evidence>
<dbReference type="OrthoDB" id="9801953at2"/>
<organism evidence="2 3">
    <name type="scientific">Agromyces ramosus</name>
    <dbReference type="NCBI Taxonomy" id="33879"/>
    <lineage>
        <taxon>Bacteria</taxon>
        <taxon>Bacillati</taxon>
        <taxon>Actinomycetota</taxon>
        <taxon>Actinomycetes</taxon>
        <taxon>Micrococcales</taxon>
        <taxon>Microbacteriaceae</taxon>
        <taxon>Agromyces</taxon>
    </lineage>
</organism>
<dbReference type="InterPro" id="IPR051450">
    <property type="entry name" value="Gfo/Idh/MocA_Oxidoreductases"/>
</dbReference>
<protein>
    <submittedName>
        <fullName evidence="2">Putative dehydrogenase</fullName>
    </submittedName>
</protein>
<gene>
    <name evidence="2" type="ORF">EV187_1576</name>
</gene>
<accession>A0A4Q7MGI7</accession>
<dbReference type="Gene3D" id="3.40.50.720">
    <property type="entry name" value="NAD(P)-binding Rossmann-like Domain"/>
    <property type="match status" value="1"/>
</dbReference>
<dbReference type="Proteomes" id="UP000293289">
    <property type="component" value="Unassembled WGS sequence"/>
</dbReference>
<sequence length="346" mass="36526">MPWGVGVIGAGPGVAALHLPTLSMISDLFRVVHVSDHGSGRAVELATRLGATASHDTAELLSDPAVDVVAVCSPPAEHARHIRECVAAGARAILCEKPLATTAHEATEVVDACRQAGIPILVATNHFFDEAWDRTKHHLLALESDVRSISATVALPPNGRFHAAVTELPTSGTPPRTAPDLTDPETAAAVVRQLVLGLAVHDLPAVRDLAPDFEGVDFAAAVPPLGYTIGFRSSGVRVLLTAVMLPDGPDPTWRLTVGTSTDRIDVEFPPAFVHAGSATVRVRHGDLRSTTYRRDTDDGYVREWRALAAMLDGTAVTEYHEVLDDAVFAIDLADAAAEAIRTGAPS</sequence>
<dbReference type="GO" id="GO:0000166">
    <property type="term" value="F:nucleotide binding"/>
    <property type="evidence" value="ECO:0007669"/>
    <property type="project" value="InterPro"/>
</dbReference>
<dbReference type="SUPFAM" id="SSF51735">
    <property type="entry name" value="NAD(P)-binding Rossmann-fold domains"/>
    <property type="match status" value="1"/>
</dbReference>
<dbReference type="InterPro" id="IPR000683">
    <property type="entry name" value="Gfo/Idh/MocA-like_OxRdtase_N"/>
</dbReference>
<keyword evidence="3" id="KW-1185">Reference proteome</keyword>
<evidence type="ECO:0000259" key="1">
    <source>
        <dbReference type="Pfam" id="PF01408"/>
    </source>
</evidence>
<comment type="caution">
    <text evidence="2">The sequence shown here is derived from an EMBL/GenBank/DDBJ whole genome shotgun (WGS) entry which is preliminary data.</text>
</comment>
<dbReference type="Pfam" id="PF01408">
    <property type="entry name" value="GFO_IDH_MocA"/>
    <property type="match status" value="1"/>
</dbReference>
<dbReference type="PANTHER" id="PTHR43377:SF1">
    <property type="entry name" value="BILIVERDIN REDUCTASE A"/>
    <property type="match status" value="1"/>
</dbReference>
<dbReference type="InterPro" id="IPR036291">
    <property type="entry name" value="NAD(P)-bd_dom_sf"/>
</dbReference>
<dbReference type="AlphaFoldDB" id="A0A4Q7MGI7"/>
<dbReference type="RefSeq" id="WP_130352524.1">
    <property type="nucleotide sequence ID" value="NZ_SGWY01000002.1"/>
</dbReference>
<dbReference type="EMBL" id="SGWY01000002">
    <property type="protein sequence ID" value="RZS65872.1"/>
    <property type="molecule type" value="Genomic_DNA"/>
</dbReference>
<dbReference type="PANTHER" id="PTHR43377">
    <property type="entry name" value="BILIVERDIN REDUCTASE A"/>
    <property type="match status" value="1"/>
</dbReference>
<name>A0A4Q7MGI7_9MICO</name>
<proteinExistence type="predicted"/>
<feature type="domain" description="Gfo/Idh/MocA-like oxidoreductase N-terminal" evidence="1">
    <location>
        <begin position="5"/>
        <end position="122"/>
    </location>
</feature>
<reference evidence="2 3" key="1">
    <citation type="submission" date="2019-02" db="EMBL/GenBank/DDBJ databases">
        <title>Genomic Encyclopedia of Type Strains, Phase IV (KMG-IV): sequencing the most valuable type-strain genomes for metagenomic binning, comparative biology and taxonomic classification.</title>
        <authorList>
            <person name="Goeker M."/>
        </authorList>
    </citation>
    <scope>NUCLEOTIDE SEQUENCE [LARGE SCALE GENOMIC DNA]</scope>
    <source>
        <strain evidence="2 3">DSM 43045</strain>
    </source>
</reference>